<feature type="transmembrane region" description="Helical" evidence="6">
    <location>
        <begin position="72"/>
        <end position="91"/>
    </location>
</feature>
<feature type="transmembrane region" description="Helical" evidence="6">
    <location>
        <begin position="111"/>
        <end position="136"/>
    </location>
</feature>
<evidence type="ECO:0000256" key="4">
    <source>
        <dbReference type="ARBA" id="ARBA00022989"/>
    </source>
</evidence>
<dbReference type="InterPro" id="IPR001123">
    <property type="entry name" value="LeuE-type"/>
</dbReference>
<keyword evidence="8" id="KW-1185">Reference proteome</keyword>
<keyword evidence="3 6" id="KW-0812">Transmembrane</keyword>
<feature type="transmembrane region" description="Helical" evidence="6">
    <location>
        <begin position="187"/>
        <end position="205"/>
    </location>
</feature>
<evidence type="ECO:0000256" key="5">
    <source>
        <dbReference type="ARBA" id="ARBA00023136"/>
    </source>
</evidence>
<dbReference type="PANTHER" id="PTHR30086:SF20">
    <property type="entry name" value="ARGININE EXPORTER PROTEIN ARGO-RELATED"/>
    <property type="match status" value="1"/>
</dbReference>
<comment type="subcellular location">
    <subcellularLocation>
        <location evidence="1">Cell membrane</location>
        <topology evidence="1">Multi-pass membrane protein</topology>
    </subcellularLocation>
</comment>
<comment type="caution">
    <text evidence="7">The sequence shown here is derived from an EMBL/GenBank/DDBJ whole genome shotgun (WGS) entry which is preliminary data.</text>
</comment>
<evidence type="ECO:0000313" key="8">
    <source>
        <dbReference type="Proteomes" id="UP000295164"/>
    </source>
</evidence>
<dbReference type="GO" id="GO:0005886">
    <property type="term" value="C:plasma membrane"/>
    <property type="evidence" value="ECO:0007669"/>
    <property type="project" value="UniProtKB-SubCell"/>
</dbReference>
<proteinExistence type="predicted"/>
<evidence type="ECO:0000256" key="3">
    <source>
        <dbReference type="ARBA" id="ARBA00022692"/>
    </source>
</evidence>
<dbReference type="Pfam" id="PF01810">
    <property type="entry name" value="LysE"/>
    <property type="match status" value="1"/>
</dbReference>
<dbReference type="AlphaFoldDB" id="A0A4V6P674"/>
<evidence type="ECO:0000256" key="6">
    <source>
        <dbReference type="SAM" id="Phobius"/>
    </source>
</evidence>
<sequence>MLDALLKGLSLGLLLSISVSALLFTTIKQSIYNGKRGGFAFVAGVSLSDILLALAVNFFTELFNRIINGKDIVVIIGGLFLVGVGIFFLFFKKIKAVEEGAAPERFRKRDLFKIFLMGFLMNILNPGIWIFWLGAASTLADHTINERLLIFGIALLFVLGTDILKVLGANRIRQRLTPHNIQFISRLNGFLLICFGVGLQVYYLFFKH</sequence>
<protein>
    <submittedName>
        <fullName evidence="7">Lysine transporter LysE</fullName>
    </submittedName>
</protein>
<accession>A0A4V6P674</accession>
<organism evidence="7 8">
    <name type="scientific">Flaviaesturariibacter aridisoli</name>
    <dbReference type="NCBI Taxonomy" id="2545761"/>
    <lineage>
        <taxon>Bacteria</taxon>
        <taxon>Pseudomonadati</taxon>
        <taxon>Bacteroidota</taxon>
        <taxon>Chitinophagia</taxon>
        <taxon>Chitinophagales</taxon>
        <taxon>Chitinophagaceae</taxon>
        <taxon>Flaviaestuariibacter</taxon>
    </lineage>
</organism>
<evidence type="ECO:0000256" key="1">
    <source>
        <dbReference type="ARBA" id="ARBA00004651"/>
    </source>
</evidence>
<dbReference type="RefSeq" id="WP_131851745.1">
    <property type="nucleotide sequence ID" value="NZ_SKFH01000010.1"/>
</dbReference>
<keyword evidence="2" id="KW-1003">Cell membrane</keyword>
<feature type="transmembrane region" description="Helical" evidence="6">
    <location>
        <begin position="6"/>
        <end position="27"/>
    </location>
</feature>
<dbReference type="OrthoDB" id="679767at2"/>
<dbReference type="PANTHER" id="PTHR30086">
    <property type="entry name" value="ARGININE EXPORTER PROTEIN ARGO"/>
    <property type="match status" value="1"/>
</dbReference>
<reference evidence="7 8" key="1">
    <citation type="submission" date="2019-03" db="EMBL/GenBank/DDBJ databases">
        <authorList>
            <person name="Kim M.K.M."/>
        </authorList>
    </citation>
    <scope>NUCLEOTIDE SEQUENCE [LARGE SCALE GENOMIC DNA]</scope>
    <source>
        <strain evidence="7 8">17J68-15</strain>
    </source>
</reference>
<dbReference type="Proteomes" id="UP000295164">
    <property type="component" value="Unassembled WGS sequence"/>
</dbReference>
<keyword evidence="4 6" id="KW-1133">Transmembrane helix</keyword>
<name>A0A4V6P674_9BACT</name>
<keyword evidence="5 6" id="KW-0472">Membrane</keyword>
<gene>
    <name evidence="7" type="ORF">E0486_08565</name>
</gene>
<evidence type="ECO:0000256" key="2">
    <source>
        <dbReference type="ARBA" id="ARBA00022475"/>
    </source>
</evidence>
<dbReference type="EMBL" id="SKFH01000010">
    <property type="protein sequence ID" value="TCZ72822.1"/>
    <property type="molecule type" value="Genomic_DNA"/>
</dbReference>
<dbReference type="GO" id="GO:0015171">
    <property type="term" value="F:amino acid transmembrane transporter activity"/>
    <property type="evidence" value="ECO:0007669"/>
    <property type="project" value="TreeGrafter"/>
</dbReference>
<feature type="transmembrane region" description="Helical" evidence="6">
    <location>
        <begin position="39"/>
        <end position="60"/>
    </location>
</feature>
<feature type="transmembrane region" description="Helical" evidence="6">
    <location>
        <begin position="148"/>
        <end position="167"/>
    </location>
</feature>
<evidence type="ECO:0000313" key="7">
    <source>
        <dbReference type="EMBL" id="TCZ72822.1"/>
    </source>
</evidence>